<reference evidence="2" key="1">
    <citation type="journal article" date="2013" name="Science">
        <title>The Amborella genome and the evolution of flowering plants.</title>
        <authorList>
            <consortium name="Amborella Genome Project"/>
        </authorList>
    </citation>
    <scope>NUCLEOTIDE SEQUENCE [LARGE SCALE GENOMIC DNA]</scope>
</reference>
<dbReference type="PANTHER" id="PTHR31718">
    <property type="entry name" value="PLAT DOMAIN-CONTAINING PROTEIN"/>
    <property type="match status" value="1"/>
</dbReference>
<name>W1NJF0_AMBTC</name>
<dbReference type="eggNOG" id="ENOG502S14I">
    <property type="taxonomic scope" value="Eukaryota"/>
</dbReference>
<organism evidence="1 2">
    <name type="scientific">Amborella trichopoda</name>
    <dbReference type="NCBI Taxonomy" id="13333"/>
    <lineage>
        <taxon>Eukaryota</taxon>
        <taxon>Viridiplantae</taxon>
        <taxon>Streptophyta</taxon>
        <taxon>Embryophyta</taxon>
        <taxon>Tracheophyta</taxon>
        <taxon>Spermatophyta</taxon>
        <taxon>Magnoliopsida</taxon>
        <taxon>Amborellales</taxon>
        <taxon>Amborellaceae</taxon>
        <taxon>Amborella</taxon>
    </lineage>
</organism>
<dbReference type="OrthoDB" id="1920702at2759"/>
<dbReference type="OMA" id="GWVKVLH"/>
<proteinExistence type="predicted"/>
<sequence>MYKKGRPPLEDLSSRESHVGKCKDDAERVSRLRAVSLLVQCAQTRSLAHNSKGNCSYWVEIETTCAPQADTASIVGVRFGDNNGNHVVTRHLKNPKLVYDPKLGQRKQGAVYKGFDRCAIDMFEVQGSCMERAVCYLYLRRMGPDGWRPGWVKVLHNHGLGGADLSPVSGTFYFRTFLPENVWFGFDYCESNQPHLPQEAKDGD</sequence>
<evidence type="ECO:0000313" key="1">
    <source>
        <dbReference type="EMBL" id="ERM95638.1"/>
    </source>
</evidence>
<dbReference type="Pfam" id="PF06232">
    <property type="entry name" value="ATS3"/>
    <property type="match status" value="1"/>
</dbReference>
<dbReference type="InterPro" id="IPR010417">
    <property type="entry name" value="Embryo-specific_ATS3"/>
</dbReference>
<dbReference type="SUPFAM" id="SSF49723">
    <property type="entry name" value="Lipase/lipooxygenase domain (PLAT/LH2 domain)"/>
    <property type="match status" value="1"/>
</dbReference>
<protein>
    <recommendedName>
        <fullName evidence="3">PLAT domain-containing protein</fullName>
    </recommendedName>
</protein>
<dbReference type="Gramene" id="ERM95638">
    <property type="protein sequence ID" value="ERM95638"/>
    <property type="gene ID" value="AMTR_s00023p00176320"/>
</dbReference>
<dbReference type="AlphaFoldDB" id="W1NJF0"/>
<evidence type="ECO:0000313" key="2">
    <source>
        <dbReference type="Proteomes" id="UP000017836"/>
    </source>
</evidence>
<dbReference type="InterPro" id="IPR036392">
    <property type="entry name" value="PLAT/LH2_dom_sf"/>
</dbReference>
<dbReference type="Proteomes" id="UP000017836">
    <property type="component" value="Unassembled WGS sequence"/>
</dbReference>
<gene>
    <name evidence="1" type="ORF">AMTR_s00023p00176320</name>
</gene>
<dbReference type="EMBL" id="KI397474">
    <property type="protein sequence ID" value="ERM95638.1"/>
    <property type="molecule type" value="Genomic_DNA"/>
</dbReference>
<dbReference type="HOGENOM" id="CLU_102727_1_0_1"/>
<keyword evidence="2" id="KW-1185">Reference proteome</keyword>
<dbReference type="PANTHER" id="PTHR31718:SF69">
    <property type="entry name" value="PLAT DOMAIN-CONTAINING PROTEIN"/>
    <property type="match status" value="1"/>
</dbReference>
<accession>W1NJF0</accession>
<evidence type="ECO:0008006" key="3">
    <source>
        <dbReference type="Google" id="ProtNLM"/>
    </source>
</evidence>